<feature type="region of interest" description="Disordered" evidence="1">
    <location>
        <begin position="131"/>
        <end position="164"/>
    </location>
</feature>
<protein>
    <submittedName>
        <fullName evidence="2">Uncharacterized protein</fullName>
    </submittedName>
</protein>
<evidence type="ECO:0000313" key="2">
    <source>
        <dbReference type="EMBL" id="KAF6026046.1"/>
    </source>
</evidence>
<gene>
    <name evidence="2" type="ORF">EB796_015648</name>
</gene>
<organism evidence="2 3">
    <name type="scientific">Bugula neritina</name>
    <name type="common">Brown bryozoan</name>
    <name type="synonym">Sertularia neritina</name>
    <dbReference type="NCBI Taxonomy" id="10212"/>
    <lineage>
        <taxon>Eukaryota</taxon>
        <taxon>Metazoa</taxon>
        <taxon>Spiralia</taxon>
        <taxon>Lophotrochozoa</taxon>
        <taxon>Bryozoa</taxon>
        <taxon>Gymnolaemata</taxon>
        <taxon>Cheilostomatida</taxon>
        <taxon>Flustrina</taxon>
        <taxon>Buguloidea</taxon>
        <taxon>Bugulidae</taxon>
        <taxon>Bugula</taxon>
    </lineage>
</organism>
<dbReference type="Proteomes" id="UP000593567">
    <property type="component" value="Unassembled WGS sequence"/>
</dbReference>
<dbReference type="AlphaFoldDB" id="A0A7J7JKS5"/>
<comment type="caution">
    <text evidence="2">The sequence shown here is derived from an EMBL/GenBank/DDBJ whole genome shotgun (WGS) entry which is preliminary data.</text>
</comment>
<name>A0A7J7JKS5_BUGNE</name>
<accession>A0A7J7JKS5</accession>
<keyword evidence="3" id="KW-1185">Reference proteome</keyword>
<proteinExistence type="predicted"/>
<evidence type="ECO:0000256" key="1">
    <source>
        <dbReference type="SAM" id="MobiDB-lite"/>
    </source>
</evidence>
<evidence type="ECO:0000313" key="3">
    <source>
        <dbReference type="Proteomes" id="UP000593567"/>
    </source>
</evidence>
<reference evidence="2" key="1">
    <citation type="submission" date="2020-06" db="EMBL/GenBank/DDBJ databases">
        <title>Draft genome of Bugula neritina, a colonial animal packing powerful symbionts and potential medicines.</title>
        <authorList>
            <person name="Rayko M."/>
        </authorList>
    </citation>
    <scope>NUCLEOTIDE SEQUENCE [LARGE SCALE GENOMIC DNA]</scope>
    <source>
        <strain evidence="2">Kwan_BN1</strain>
    </source>
</reference>
<sequence>MIVYQLLIVLDPAAHVQHSKVLYRWFPDTDDTASSMFTAFPGSKKTHLKMPEMHELTVINPSSRLTRSSSLLEERKLRHVTRQDSGCGEMMQITGDVMSTNQHPDCLMTSSLQNLFLSVTNLQQNPDDLQQYKKKSSGENSHVERMSDVGSSLDSSEPLYDSEDDCVNPSDLEYGLVHVEVVPLVCNFLLTYNTLPFCNIS</sequence>
<dbReference type="EMBL" id="VXIV02002364">
    <property type="protein sequence ID" value="KAF6026046.1"/>
    <property type="molecule type" value="Genomic_DNA"/>
</dbReference>